<accession>A0AAD4ZYH2</accession>
<evidence type="ECO:0000313" key="2">
    <source>
        <dbReference type="EMBL" id="KAI5356441.1"/>
    </source>
</evidence>
<evidence type="ECO:0000256" key="1">
    <source>
        <dbReference type="SAM" id="MobiDB-lite"/>
    </source>
</evidence>
<sequence length="85" mass="9259">MSPSLIPQRVKSRAEHASMLGLYLLKSKNCCTTTDYFSSYIPEPGDHSHAPMSDQLKPRSPDTAIPSQHDKTVGISNSPPNFGTS</sequence>
<name>A0AAD4ZYH2_PRUDU</name>
<comment type="caution">
    <text evidence="2">The sequence shown here is derived from an EMBL/GenBank/DDBJ whole genome shotgun (WGS) entry which is preliminary data.</text>
</comment>
<reference evidence="2 3" key="1">
    <citation type="journal article" date="2022" name="G3 (Bethesda)">
        <title>Whole-genome sequence and methylome profiling of the almond [Prunus dulcis (Mill.) D.A. Webb] cultivar 'Nonpareil'.</title>
        <authorList>
            <person name="D'Amico-Willman K.M."/>
            <person name="Ouma W.Z."/>
            <person name="Meulia T."/>
            <person name="Sideli G.M."/>
            <person name="Gradziel T.M."/>
            <person name="Fresnedo-Ramirez J."/>
        </authorList>
    </citation>
    <scope>NUCLEOTIDE SEQUENCE [LARGE SCALE GENOMIC DNA]</scope>
    <source>
        <strain evidence="2">Clone GOH B32 T37-40</strain>
    </source>
</reference>
<dbReference type="Proteomes" id="UP001054821">
    <property type="component" value="Chromosome 1"/>
</dbReference>
<organism evidence="2 3">
    <name type="scientific">Prunus dulcis</name>
    <name type="common">Almond</name>
    <name type="synonym">Amygdalus dulcis</name>
    <dbReference type="NCBI Taxonomy" id="3755"/>
    <lineage>
        <taxon>Eukaryota</taxon>
        <taxon>Viridiplantae</taxon>
        <taxon>Streptophyta</taxon>
        <taxon>Embryophyta</taxon>
        <taxon>Tracheophyta</taxon>
        <taxon>Spermatophyta</taxon>
        <taxon>Magnoliopsida</taxon>
        <taxon>eudicotyledons</taxon>
        <taxon>Gunneridae</taxon>
        <taxon>Pentapetalae</taxon>
        <taxon>rosids</taxon>
        <taxon>fabids</taxon>
        <taxon>Rosales</taxon>
        <taxon>Rosaceae</taxon>
        <taxon>Amygdaloideae</taxon>
        <taxon>Amygdaleae</taxon>
        <taxon>Prunus</taxon>
    </lineage>
</organism>
<proteinExistence type="predicted"/>
<feature type="region of interest" description="Disordered" evidence="1">
    <location>
        <begin position="41"/>
        <end position="85"/>
    </location>
</feature>
<dbReference type="EMBL" id="JAJFAZ020000001">
    <property type="protein sequence ID" value="KAI5356441.1"/>
    <property type="molecule type" value="Genomic_DNA"/>
</dbReference>
<evidence type="ECO:0000313" key="3">
    <source>
        <dbReference type="Proteomes" id="UP001054821"/>
    </source>
</evidence>
<keyword evidence="3" id="KW-1185">Reference proteome</keyword>
<gene>
    <name evidence="2" type="ORF">L3X38_009336</name>
</gene>
<feature type="compositionally biased region" description="Polar residues" evidence="1">
    <location>
        <begin position="74"/>
        <end position="85"/>
    </location>
</feature>
<protein>
    <submittedName>
        <fullName evidence="2">Uncharacterized protein</fullName>
    </submittedName>
</protein>
<dbReference type="AlphaFoldDB" id="A0AAD4ZYH2"/>